<name>A0A397V4B6_9GLOM</name>
<reference evidence="2 3" key="1">
    <citation type="submission" date="2018-06" db="EMBL/GenBank/DDBJ databases">
        <title>Comparative genomics reveals the genomic features of Rhizophagus irregularis, R. cerebriforme, R. diaphanum and Gigaspora rosea, and their symbiotic lifestyle signature.</title>
        <authorList>
            <person name="Morin E."/>
            <person name="San Clemente H."/>
            <person name="Chen E.C.H."/>
            <person name="De La Providencia I."/>
            <person name="Hainaut M."/>
            <person name="Kuo A."/>
            <person name="Kohler A."/>
            <person name="Murat C."/>
            <person name="Tang N."/>
            <person name="Roy S."/>
            <person name="Loubradou J."/>
            <person name="Henrissat B."/>
            <person name="Grigoriev I.V."/>
            <person name="Corradi N."/>
            <person name="Roux C."/>
            <person name="Martin F.M."/>
        </authorList>
    </citation>
    <scope>NUCLEOTIDE SEQUENCE [LARGE SCALE GENOMIC DNA]</scope>
    <source>
        <strain evidence="2 3">DAOM 194757</strain>
    </source>
</reference>
<organism evidence="2 3">
    <name type="scientific">Gigaspora rosea</name>
    <dbReference type="NCBI Taxonomy" id="44941"/>
    <lineage>
        <taxon>Eukaryota</taxon>
        <taxon>Fungi</taxon>
        <taxon>Fungi incertae sedis</taxon>
        <taxon>Mucoromycota</taxon>
        <taxon>Glomeromycotina</taxon>
        <taxon>Glomeromycetes</taxon>
        <taxon>Diversisporales</taxon>
        <taxon>Gigasporaceae</taxon>
        <taxon>Gigaspora</taxon>
    </lineage>
</organism>
<protein>
    <submittedName>
        <fullName evidence="2">Uncharacterized protein</fullName>
    </submittedName>
</protein>
<evidence type="ECO:0000256" key="1">
    <source>
        <dbReference type="SAM" id="MobiDB-lite"/>
    </source>
</evidence>
<dbReference type="AlphaFoldDB" id="A0A397V4B6"/>
<feature type="region of interest" description="Disordered" evidence="1">
    <location>
        <begin position="54"/>
        <end position="73"/>
    </location>
</feature>
<gene>
    <name evidence="2" type="ORF">C2G38_2096617</name>
</gene>
<feature type="compositionally biased region" description="Polar residues" evidence="1">
    <location>
        <begin position="1"/>
        <end position="16"/>
    </location>
</feature>
<dbReference type="Proteomes" id="UP000266673">
    <property type="component" value="Unassembled WGS sequence"/>
</dbReference>
<feature type="region of interest" description="Disordered" evidence="1">
    <location>
        <begin position="1"/>
        <end position="21"/>
    </location>
</feature>
<evidence type="ECO:0000313" key="3">
    <source>
        <dbReference type="Proteomes" id="UP000266673"/>
    </source>
</evidence>
<accession>A0A397V4B6</accession>
<proteinExistence type="predicted"/>
<evidence type="ECO:0000313" key="2">
    <source>
        <dbReference type="EMBL" id="RIB14156.1"/>
    </source>
</evidence>
<comment type="caution">
    <text evidence="2">The sequence shown here is derived from an EMBL/GenBank/DDBJ whole genome shotgun (WGS) entry which is preliminary data.</text>
</comment>
<keyword evidence="3" id="KW-1185">Reference proteome</keyword>
<dbReference type="EMBL" id="QKWP01000857">
    <property type="protein sequence ID" value="RIB14156.1"/>
    <property type="molecule type" value="Genomic_DNA"/>
</dbReference>
<sequence>AISDCSTTSANKSNSGGRPRKEVWDTYNIGEKIGEYYSPMIVLLVPQDKINNRNNNYQRASNTKTKHHKSKYPADTNNSELISINHQNSLDRIKMVSIVPFQTVCERNFSILIWFYELELYEKDLTEKELQACTNIATILINLSSELIY</sequence>
<dbReference type="OrthoDB" id="10554525at2759"/>
<feature type="non-terminal residue" evidence="2">
    <location>
        <position position="1"/>
    </location>
</feature>